<dbReference type="SUPFAM" id="SSF103473">
    <property type="entry name" value="MFS general substrate transporter"/>
    <property type="match status" value="1"/>
</dbReference>
<feature type="transmembrane region" description="Helical" evidence="5">
    <location>
        <begin position="84"/>
        <end position="101"/>
    </location>
</feature>
<evidence type="ECO:0000256" key="4">
    <source>
        <dbReference type="ARBA" id="ARBA00023136"/>
    </source>
</evidence>
<feature type="transmembrane region" description="Helical" evidence="5">
    <location>
        <begin position="359"/>
        <end position="378"/>
    </location>
</feature>
<dbReference type="InterPro" id="IPR011701">
    <property type="entry name" value="MFS"/>
</dbReference>
<name>A0A9P4J3F3_9PEZI</name>
<feature type="transmembrane region" description="Helical" evidence="5">
    <location>
        <begin position="318"/>
        <end position="338"/>
    </location>
</feature>
<comment type="subcellular location">
    <subcellularLocation>
        <location evidence="1">Membrane</location>
        <topology evidence="1">Multi-pass membrane protein</topology>
    </subcellularLocation>
</comment>
<dbReference type="PANTHER" id="PTHR23502">
    <property type="entry name" value="MAJOR FACILITATOR SUPERFAMILY"/>
    <property type="match status" value="1"/>
</dbReference>
<evidence type="ECO:0000313" key="7">
    <source>
        <dbReference type="EMBL" id="KAF2152747.1"/>
    </source>
</evidence>
<sequence>MQPEDLEHNKEKIEADLTNVDENLVTFFEPFDSQNPKQWSTRKKWLVTSVMSATAFIRITSSTIMAPALGVISEDLRMNSIESSMALSVYLLASAFGPLVLSPLSELYGRKPVLHCSNTWFLIWNLLCGFSHTKGMLIGSRALAGFGGSVAYALGSAVLGDIWRPEERGRSFAIYFLIPLLGAAIGPTVGGYITQYASWQWIFWSLSAVHAGLVVFSFLAFSESHPATILRHRARHLRKTTRNQNLFTLAERLEEGQTVIEVLIRSLTRPIRLLAFHPIVQLIAVIEGFTYGILYLVLSSFADLWTKEYHESIATSGLHYFAYAIGEILAAQIGAPFMDYVFRKLKARRNGEVSPEFRVPLMLPGIILTPIGFLIYGWTAKFHAHWAIVDLGVVIQACGLQLVDQPLTAYIIDSYPDHASSATAASQLLRSLAAFSFPLFAPRMFAALGYGWGNSTLALAVVVLCGPAPLILWKFGPRLRMKAQSSH</sequence>
<dbReference type="EMBL" id="ML996086">
    <property type="protein sequence ID" value="KAF2152747.1"/>
    <property type="molecule type" value="Genomic_DNA"/>
</dbReference>
<evidence type="ECO:0000256" key="3">
    <source>
        <dbReference type="ARBA" id="ARBA00022989"/>
    </source>
</evidence>
<feature type="transmembrane region" description="Helical" evidence="5">
    <location>
        <begin position="199"/>
        <end position="221"/>
    </location>
</feature>
<dbReference type="InterPro" id="IPR036259">
    <property type="entry name" value="MFS_trans_sf"/>
</dbReference>
<evidence type="ECO:0000256" key="5">
    <source>
        <dbReference type="SAM" id="Phobius"/>
    </source>
</evidence>
<feature type="domain" description="Major facilitator superfamily (MFS) profile" evidence="6">
    <location>
        <begin position="47"/>
        <end position="480"/>
    </location>
</feature>
<feature type="transmembrane region" description="Helical" evidence="5">
    <location>
        <begin position="273"/>
        <end position="298"/>
    </location>
</feature>
<dbReference type="GO" id="GO:0140115">
    <property type="term" value="P:export across plasma membrane"/>
    <property type="evidence" value="ECO:0007669"/>
    <property type="project" value="UniProtKB-ARBA"/>
</dbReference>
<protein>
    <submittedName>
        <fullName evidence="7">MFS general substrate transporter</fullName>
    </submittedName>
</protein>
<dbReference type="Proteomes" id="UP000799439">
    <property type="component" value="Unassembled WGS sequence"/>
</dbReference>
<keyword evidence="4 5" id="KW-0472">Membrane</keyword>
<dbReference type="GO" id="GO:0016020">
    <property type="term" value="C:membrane"/>
    <property type="evidence" value="ECO:0007669"/>
    <property type="project" value="UniProtKB-SubCell"/>
</dbReference>
<dbReference type="AlphaFoldDB" id="A0A9P4J3F3"/>
<dbReference type="CDD" id="cd17323">
    <property type="entry name" value="MFS_Tpo1_MDR_like"/>
    <property type="match status" value="1"/>
</dbReference>
<dbReference type="GO" id="GO:0022857">
    <property type="term" value="F:transmembrane transporter activity"/>
    <property type="evidence" value="ECO:0007669"/>
    <property type="project" value="InterPro"/>
</dbReference>
<dbReference type="InterPro" id="IPR005829">
    <property type="entry name" value="Sugar_transporter_CS"/>
</dbReference>
<comment type="caution">
    <text evidence="7">The sequence shown here is derived from an EMBL/GenBank/DDBJ whole genome shotgun (WGS) entry which is preliminary data.</text>
</comment>
<dbReference type="Gene3D" id="1.20.1250.20">
    <property type="entry name" value="MFS general substrate transporter like domains"/>
    <property type="match status" value="1"/>
</dbReference>
<dbReference type="Pfam" id="PF07690">
    <property type="entry name" value="MFS_1"/>
    <property type="match status" value="1"/>
</dbReference>
<gene>
    <name evidence="7" type="ORF">K461DRAFT_256860</name>
</gene>
<dbReference type="InterPro" id="IPR020846">
    <property type="entry name" value="MFS_dom"/>
</dbReference>
<dbReference type="OrthoDB" id="6770063at2759"/>
<keyword evidence="2 5" id="KW-0812">Transmembrane</keyword>
<dbReference type="GO" id="GO:0042908">
    <property type="term" value="P:xenobiotic transport"/>
    <property type="evidence" value="ECO:0007669"/>
    <property type="project" value="UniProtKB-ARBA"/>
</dbReference>
<evidence type="ECO:0000256" key="2">
    <source>
        <dbReference type="ARBA" id="ARBA00022692"/>
    </source>
</evidence>
<evidence type="ECO:0000313" key="8">
    <source>
        <dbReference type="Proteomes" id="UP000799439"/>
    </source>
</evidence>
<evidence type="ECO:0000256" key="1">
    <source>
        <dbReference type="ARBA" id="ARBA00004141"/>
    </source>
</evidence>
<evidence type="ECO:0000259" key="6">
    <source>
        <dbReference type="PROSITE" id="PS50850"/>
    </source>
</evidence>
<keyword evidence="3 5" id="KW-1133">Transmembrane helix</keyword>
<feature type="transmembrane region" description="Helical" evidence="5">
    <location>
        <begin position="172"/>
        <end position="193"/>
    </location>
</feature>
<dbReference type="PROSITE" id="PS50850">
    <property type="entry name" value="MFS"/>
    <property type="match status" value="1"/>
</dbReference>
<keyword evidence="8" id="KW-1185">Reference proteome</keyword>
<organism evidence="7 8">
    <name type="scientific">Myriangium duriaei CBS 260.36</name>
    <dbReference type="NCBI Taxonomy" id="1168546"/>
    <lineage>
        <taxon>Eukaryota</taxon>
        <taxon>Fungi</taxon>
        <taxon>Dikarya</taxon>
        <taxon>Ascomycota</taxon>
        <taxon>Pezizomycotina</taxon>
        <taxon>Dothideomycetes</taxon>
        <taxon>Dothideomycetidae</taxon>
        <taxon>Myriangiales</taxon>
        <taxon>Myriangiaceae</taxon>
        <taxon>Myriangium</taxon>
    </lineage>
</organism>
<reference evidence="7" key="1">
    <citation type="journal article" date="2020" name="Stud. Mycol.">
        <title>101 Dothideomycetes genomes: a test case for predicting lifestyles and emergence of pathogens.</title>
        <authorList>
            <person name="Haridas S."/>
            <person name="Albert R."/>
            <person name="Binder M."/>
            <person name="Bloem J."/>
            <person name="Labutti K."/>
            <person name="Salamov A."/>
            <person name="Andreopoulos B."/>
            <person name="Baker S."/>
            <person name="Barry K."/>
            <person name="Bills G."/>
            <person name="Bluhm B."/>
            <person name="Cannon C."/>
            <person name="Castanera R."/>
            <person name="Culley D."/>
            <person name="Daum C."/>
            <person name="Ezra D."/>
            <person name="Gonzalez J."/>
            <person name="Henrissat B."/>
            <person name="Kuo A."/>
            <person name="Liang C."/>
            <person name="Lipzen A."/>
            <person name="Lutzoni F."/>
            <person name="Magnuson J."/>
            <person name="Mondo S."/>
            <person name="Nolan M."/>
            <person name="Ohm R."/>
            <person name="Pangilinan J."/>
            <person name="Park H.-J."/>
            <person name="Ramirez L."/>
            <person name="Alfaro M."/>
            <person name="Sun H."/>
            <person name="Tritt A."/>
            <person name="Yoshinaga Y."/>
            <person name="Zwiers L.-H."/>
            <person name="Turgeon B."/>
            <person name="Goodwin S."/>
            <person name="Spatafora J."/>
            <person name="Crous P."/>
            <person name="Grigoriev I."/>
        </authorList>
    </citation>
    <scope>NUCLEOTIDE SEQUENCE</scope>
    <source>
        <strain evidence="7">CBS 260.36</strain>
    </source>
</reference>
<accession>A0A9P4J3F3</accession>
<feature type="transmembrane region" description="Helical" evidence="5">
    <location>
        <begin position="138"/>
        <end position="160"/>
    </location>
</feature>
<dbReference type="PROSITE" id="PS00216">
    <property type="entry name" value="SUGAR_TRANSPORT_1"/>
    <property type="match status" value="1"/>
</dbReference>
<dbReference type="PANTHER" id="PTHR23502:SF60">
    <property type="entry name" value="MAJOR FACILITATOR SUPERFAMILY (MFS) PROFILE DOMAIN-CONTAINING PROTEIN-RELATED"/>
    <property type="match status" value="1"/>
</dbReference>
<proteinExistence type="predicted"/>
<feature type="transmembrane region" description="Helical" evidence="5">
    <location>
        <begin position="457"/>
        <end position="476"/>
    </location>
</feature>